<feature type="region of interest" description="Disordered" evidence="1">
    <location>
        <begin position="14"/>
        <end position="45"/>
    </location>
</feature>
<protein>
    <submittedName>
        <fullName evidence="2">Uncharacterized protein</fullName>
    </submittedName>
</protein>
<name>A0A4C1Y6K7_EUMVA</name>
<sequence>MPKPLSICTVVSAEHPKKQSGRSVTIRGQHARLQKKPPADVTPQSSIDAITRTVVRRYMPAAARAPRRVRRRRGRVSLRSVFLWLLVLRILSTTPPGGRGDSFVGRGTSSEDVPARRILYCPVRYALAS</sequence>
<dbReference type="Proteomes" id="UP000299102">
    <property type="component" value="Unassembled WGS sequence"/>
</dbReference>
<gene>
    <name evidence="2" type="ORF">EVAR_58928_1</name>
</gene>
<reference evidence="2 3" key="1">
    <citation type="journal article" date="2019" name="Commun. Biol.">
        <title>The bagworm genome reveals a unique fibroin gene that provides high tensile strength.</title>
        <authorList>
            <person name="Kono N."/>
            <person name="Nakamura H."/>
            <person name="Ohtoshi R."/>
            <person name="Tomita M."/>
            <person name="Numata K."/>
            <person name="Arakawa K."/>
        </authorList>
    </citation>
    <scope>NUCLEOTIDE SEQUENCE [LARGE SCALE GENOMIC DNA]</scope>
</reference>
<keyword evidence="3" id="KW-1185">Reference proteome</keyword>
<organism evidence="2 3">
    <name type="scientific">Eumeta variegata</name>
    <name type="common">Bagworm moth</name>
    <name type="synonym">Eumeta japonica</name>
    <dbReference type="NCBI Taxonomy" id="151549"/>
    <lineage>
        <taxon>Eukaryota</taxon>
        <taxon>Metazoa</taxon>
        <taxon>Ecdysozoa</taxon>
        <taxon>Arthropoda</taxon>
        <taxon>Hexapoda</taxon>
        <taxon>Insecta</taxon>
        <taxon>Pterygota</taxon>
        <taxon>Neoptera</taxon>
        <taxon>Endopterygota</taxon>
        <taxon>Lepidoptera</taxon>
        <taxon>Glossata</taxon>
        <taxon>Ditrysia</taxon>
        <taxon>Tineoidea</taxon>
        <taxon>Psychidae</taxon>
        <taxon>Oiketicinae</taxon>
        <taxon>Eumeta</taxon>
    </lineage>
</organism>
<dbReference type="AlphaFoldDB" id="A0A4C1Y6K7"/>
<evidence type="ECO:0000256" key="1">
    <source>
        <dbReference type="SAM" id="MobiDB-lite"/>
    </source>
</evidence>
<proteinExistence type="predicted"/>
<comment type="caution">
    <text evidence="2">The sequence shown here is derived from an EMBL/GenBank/DDBJ whole genome shotgun (WGS) entry which is preliminary data.</text>
</comment>
<evidence type="ECO:0000313" key="2">
    <source>
        <dbReference type="EMBL" id="GBP71871.1"/>
    </source>
</evidence>
<dbReference type="EMBL" id="BGZK01001124">
    <property type="protein sequence ID" value="GBP71871.1"/>
    <property type="molecule type" value="Genomic_DNA"/>
</dbReference>
<accession>A0A4C1Y6K7</accession>
<evidence type="ECO:0000313" key="3">
    <source>
        <dbReference type="Proteomes" id="UP000299102"/>
    </source>
</evidence>